<organism evidence="1 3">
    <name type="scientific">Curtobacterium luteum</name>
    <dbReference type="NCBI Taxonomy" id="33881"/>
    <lineage>
        <taxon>Bacteria</taxon>
        <taxon>Bacillati</taxon>
        <taxon>Actinomycetota</taxon>
        <taxon>Actinomycetes</taxon>
        <taxon>Micrococcales</taxon>
        <taxon>Microbacteriaceae</taxon>
        <taxon>Curtobacterium</taxon>
    </lineage>
</organism>
<keyword evidence="4" id="KW-1185">Reference proteome</keyword>
<protein>
    <recommendedName>
        <fullName evidence="5">DUF4238 domain-containing protein</fullName>
    </recommendedName>
</protein>
<accession>A0A8H9GCJ9</accession>
<evidence type="ECO:0000313" key="4">
    <source>
        <dbReference type="Proteomes" id="UP000746584"/>
    </source>
</evidence>
<dbReference type="AlphaFoldDB" id="A0A8H9GCJ9"/>
<comment type="caution">
    <text evidence="1">The sequence shown here is derived from an EMBL/GenBank/DDBJ whole genome shotgun (WGS) entry which is preliminary data.</text>
</comment>
<reference evidence="1" key="2">
    <citation type="submission" date="2020-09" db="EMBL/GenBank/DDBJ databases">
        <authorList>
            <person name="Sun Q."/>
            <person name="Ohkuma M."/>
        </authorList>
    </citation>
    <scope>NUCLEOTIDE SEQUENCE</scope>
    <source>
        <strain evidence="1">JCM 1480</strain>
    </source>
</reference>
<gene>
    <name evidence="1" type="ORF">GCM10009769_33420</name>
    <name evidence="2" type="ORF">JOE58_000585</name>
</gene>
<evidence type="ECO:0000313" key="2">
    <source>
        <dbReference type="EMBL" id="MBM7801334.1"/>
    </source>
</evidence>
<dbReference type="Pfam" id="PF14022">
    <property type="entry name" value="DUF4238"/>
    <property type="match status" value="1"/>
</dbReference>
<dbReference type="EMBL" id="JAFBCG010000001">
    <property type="protein sequence ID" value="MBM7801334.1"/>
    <property type="molecule type" value="Genomic_DNA"/>
</dbReference>
<dbReference type="InterPro" id="IPR025332">
    <property type="entry name" value="DUF4238"/>
</dbReference>
<sequence>MPKFYLRGFADGDTLLTVPLPGERRYKQSVNSAAVETDFYALPGHDGGDDVLERALAEVEAPTAAIIAQIASGVWPLPSADRQALAFFIALQSTRTQTQRRTVDSLEAQLARLQIGVGGRELFTQQLQRADPQVTNDTVDRMWAEAIRPEGPPLRVSSIEFADQMLSSATQILPYILGRPWTLVRFDRRSLVTSDHPVSLVTPADASPWEGVGYATAAGIIMPLTRELGLVMGDPMVFAEHISVDRVAAGELDMTLPLGSTQMERFFNEHTVGFASKWLFLHPKDGRFLPEDLPEPNPTRMEMGSQAREFNGEPWGRASAGGRDDSVPARSIIRTHVRLEMP</sequence>
<evidence type="ECO:0000313" key="1">
    <source>
        <dbReference type="EMBL" id="GGL12760.1"/>
    </source>
</evidence>
<reference evidence="2 4" key="3">
    <citation type="submission" date="2021-01" db="EMBL/GenBank/DDBJ databases">
        <title>Sequencing the genomes of 1000 actinobacteria strains.</title>
        <authorList>
            <person name="Klenk H.-P."/>
        </authorList>
    </citation>
    <scope>NUCLEOTIDE SEQUENCE [LARGE SCALE GENOMIC DNA]</scope>
    <source>
        <strain evidence="2 4">DSM 20542</strain>
    </source>
</reference>
<name>A0A8H9GCJ9_9MICO</name>
<dbReference type="RefSeq" id="WP_175327820.1">
    <property type="nucleotide sequence ID" value="NZ_BMOI01000020.1"/>
</dbReference>
<evidence type="ECO:0008006" key="5">
    <source>
        <dbReference type="Google" id="ProtNLM"/>
    </source>
</evidence>
<dbReference type="Proteomes" id="UP000648535">
    <property type="component" value="Unassembled WGS sequence"/>
</dbReference>
<reference evidence="1" key="1">
    <citation type="journal article" date="2014" name="Int. J. Syst. Evol. Microbiol.">
        <title>Complete genome sequence of Corynebacterium casei LMG S-19264T (=DSM 44701T), isolated from a smear-ripened cheese.</title>
        <authorList>
            <consortium name="US DOE Joint Genome Institute (JGI-PGF)"/>
            <person name="Walter F."/>
            <person name="Albersmeier A."/>
            <person name="Kalinowski J."/>
            <person name="Ruckert C."/>
        </authorList>
    </citation>
    <scope>NUCLEOTIDE SEQUENCE</scope>
    <source>
        <strain evidence="1">JCM 1480</strain>
    </source>
</reference>
<proteinExistence type="predicted"/>
<evidence type="ECO:0000313" key="3">
    <source>
        <dbReference type="Proteomes" id="UP000648535"/>
    </source>
</evidence>
<dbReference type="Proteomes" id="UP000746584">
    <property type="component" value="Unassembled WGS sequence"/>
</dbReference>
<dbReference type="EMBL" id="BMOI01000020">
    <property type="protein sequence ID" value="GGL12760.1"/>
    <property type="molecule type" value="Genomic_DNA"/>
</dbReference>